<feature type="region of interest" description="Disordered" evidence="2">
    <location>
        <begin position="296"/>
        <end position="337"/>
    </location>
</feature>
<feature type="compositionally biased region" description="Polar residues" evidence="2">
    <location>
        <begin position="311"/>
        <end position="320"/>
    </location>
</feature>
<dbReference type="OrthoDB" id="9767864at2"/>
<evidence type="ECO:0000256" key="2">
    <source>
        <dbReference type="SAM" id="MobiDB-lite"/>
    </source>
</evidence>
<keyword evidence="5" id="KW-1185">Reference proteome</keyword>
<feature type="compositionally biased region" description="Acidic residues" evidence="2">
    <location>
        <begin position="326"/>
        <end position="335"/>
    </location>
</feature>
<name>A0A4S1X854_9SPHN</name>
<protein>
    <submittedName>
        <fullName evidence="4">Phage tail sheath family protein</fullName>
    </submittedName>
</protein>
<reference evidence="4 5" key="1">
    <citation type="submission" date="2019-04" db="EMBL/GenBank/DDBJ databases">
        <title>Sphingomonas psychrotolerans sp. nov., isolated from soil in the Tianshan Mountains, Xinjiang, China.</title>
        <authorList>
            <person name="Luo Y."/>
            <person name="Sheng H."/>
        </authorList>
    </citation>
    <scope>NUCLEOTIDE SEQUENCE [LARGE SCALE GENOMIC DNA]</scope>
    <source>
        <strain evidence="4 5">ZFGT-11</strain>
    </source>
</reference>
<gene>
    <name evidence="4" type="ORF">E5A73_16275</name>
</gene>
<proteinExistence type="inferred from homology"/>
<evidence type="ECO:0000313" key="5">
    <source>
        <dbReference type="Proteomes" id="UP000306147"/>
    </source>
</evidence>
<comment type="similarity">
    <text evidence="1">Belongs to the myoviridae tail sheath protein family.</text>
</comment>
<evidence type="ECO:0000256" key="1">
    <source>
        <dbReference type="ARBA" id="ARBA00008005"/>
    </source>
</evidence>
<dbReference type="Gene3D" id="3.40.50.11780">
    <property type="match status" value="2"/>
</dbReference>
<dbReference type="EMBL" id="SRXT01000006">
    <property type="protein sequence ID" value="TGX52349.1"/>
    <property type="molecule type" value="Genomic_DNA"/>
</dbReference>
<dbReference type="InterPro" id="IPR020287">
    <property type="entry name" value="Tail_sheath_C"/>
</dbReference>
<dbReference type="Pfam" id="PF17482">
    <property type="entry name" value="Phage_sheath_1C"/>
    <property type="match status" value="1"/>
</dbReference>
<organism evidence="4 5">
    <name type="scientific">Sphingomonas gei</name>
    <dbReference type="NCBI Taxonomy" id="1395960"/>
    <lineage>
        <taxon>Bacteria</taxon>
        <taxon>Pseudomonadati</taxon>
        <taxon>Pseudomonadota</taxon>
        <taxon>Alphaproteobacteria</taxon>
        <taxon>Sphingomonadales</taxon>
        <taxon>Sphingomonadaceae</taxon>
        <taxon>Sphingomonas</taxon>
    </lineage>
</organism>
<comment type="caution">
    <text evidence="4">The sequence shown here is derived from an EMBL/GenBank/DDBJ whole genome shotgun (WGS) entry which is preliminary data.</text>
</comment>
<dbReference type="RefSeq" id="WP_135964891.1">
    <property type="nucleotide sequence ID" value="NZ_SRXT01000006.1"/>
</dbReference>
<evidence type="ECO:0000313" key="4">
    <source>
        <dbReference type="EMBL" id="TGX52349.1"/>
    </source>
</evidence>
<evidence type="ECO:0000259" key="3">
    <source>
        <dbReference type="Pfam" id="PF17482"/>
    </source>
</evidence>
<feature type="domain" description="Tail sheath protein C-terminal" evidence="3">
    <location>
        <begin position="520"/>
        <end position="620"/>
    </location>
</feature>
<dbReference type="PANTHER" id="PTHR35861:SF1">
    <property type="entry name" value="PHAGE TAIL SHEATH PROTEIN"/>
    <property type="match status" value="1"/>
</dbReference>
<accession>A0A4S1X854</accession>
<dbReference type="AlphaFoldDB" id="A0A4S1X854"/>
<dbReference type="InterPro" id="IPR052042">
    <property type="entry name" value="Tail_sheath_structural"/>
</dbReference>
<dbReference type="Proteomes" id="UP000306147">
    <property type="component" value="Unassembled WGS sequence"/>
</dbReference>
<sequence length="631" mass="65375">MPSALTYPGVYIEEVPSNVRTIIGASTSIAAFVGRTQRGPVNLPVVINSFADFERRFGGLWLKSPLSFAVRDFYLNGGGQAVIVRLFKPNFADETARQAALAAATAEAQTAATAVADAATGAVAGAANAGEVATAAQGAVAAASAPGPVAASAAEAVAAAVAEAASSAPANKAAAGAAATAAVAPAVTAAADSVAGPVSATIDAGGLELIAAAPGSWGDRLRVIVDHDVRPKRDDETQAEYDAQKLFNLTVRDGATAVVERLLNLSLNPANARRADHILEGDSQLVRVAGTLPSTLPTVSTAPQPGEDPWGTNTPATNYSVAAGDEGADGDTLTDEDAKGSAAAKTGLYALDNAEAFNLLVIPPHELEGSIGAGLIDAGVAYCTLRRAVMLIDPPADWGEKADALAGIDADVGSTSANGVLYFPRILQPNPLREGREEAFVPSGAIAGLYARIDAQRGVWKAPAGLEATLVNAPRLSVPLTDPENGELNVKGINCLRALPGAGRVVWGARTRRGDDRLADQWKYVPVRRTALYIEESLYRGTQWVVFEPNDEPLWASIRLNVGAFMHGLFRQGAFQGATPAEAYFVKCDKDTTPQADIDKGIVNILVGFAPLKPAEFVVIKLSQITHLEIA</sequence>
<dbReference type="PANTHER" id="PTHR35861">
    <property type="match status" value="1"/>
</dbReference>